<keyword evidence="5" id="KW-0963">Cytoplasm</keyword>
<dbReference type="CDD" id="cd02440">
    <property type="entry name" value="AdoMet_MTases"/>
    <property type="match status" value="1"/>
</dbReference>
<accession>A0ABT1HW66</accession>
<evidence type="ECO:0000256" key="8">
    <source>
        <dbReference type="ARBA" id="ARBA00022691"/>
    </source>
</evidence>
<comment type="subcellular location">
    <subcellularLocation>
        <location evidence="1">Cytoplasm</location>
    </subcellularLocation>
</comment>
<dbReference type="EC" id="2.1.1.77" evidence="3"/>
<protein>
    <recommendedName>
        <fullName evidence="4">Protein-L-isoaspartate O-methyltransferase</fullName>
        <ecNumber evidence="3">2.1.1.77</ecNumber>
    </recommendedName>
    <alternativeName>
        <fullName evidence="11">L-isoaspartyl protein carboxyl methyltransferase</fullName>
    </alternativeName>
    <alternativeName>
        <fullName evidence="9">Protein L-isoaspartyl methyltransferase</fullName>
    </alternativeName>
    <alternativeName>
        <fullName evidence="10">Protein-beta-aspartate methyltransferase</fullName>
    </alternativeName>
</protein>
<feature type="region of interest" description="Disordered" evidence="12">
    <location>
        <begin position="681"/>
        <end position="707"/>
    </location>
</feature>
<evidence type="ECO:0000256" key="11">
    <source>
        <dbReference type="ARBA" id="ARBA00031350"/>
    </source>
</evidence>
<sequence length="707" mass="76422">MPPDSRWHHYLVEFADPPTAKHTAATLLAPALDQAQQDGELDTWWHLRKTPAWRLRYQPVNPDTTVVDTLLAELEADGQVARWTRGIYEPETVAFGGPAGMDIAHTLFHHDSRHCLARTTAPAALGQRETTVLLFSAMLRAAGLDWFEQGDVWAKVAALRPAAHTNHIDSERTERLRQAVRRLMTTNTHRITDVAPDAVPETWWAAFDTAGRRLADLARDGHLERGLRATLAHHFIFHANRAGLSGPDQATLAALAVDTVFHANSQGTPTRQAPAGTTTADTVRVPAMTTTVSDASTDSADELRAQLADRLVKDGTVRTDAVEAAFRQVPRHLFLPGLPLAEAYADDPVYTKHEGDGTRISAASQPKIVAMMLEQLGIQPGERLLEIGAATGYNAALMATLTGPTGRVTTIDIDEDLVTGAREHLAAAGISNVKAVAADGALGHPETAPFDRVIATVGAHEVPAAWLDQLAPGGRLVAPVRLRGCASRSIVFERDQDGWSSLGSEMAIFMPLRGLGDDARRVLDLTSTGLNPGDVTLQTHKDNNHATNPDTLAGVFDTPAREVWTGVHFVPRESFEWLDLWLACHLPNPLMRMEVAPAAKDSGLVRPMFPTVAMATTAADGSLAYLTIRPAESGQDGGRRYEVGVIGHGASGQELAEQVASEVTTWDQGFRSSTVRFAIPDAAPQPDTNPGRVVLDRPTKPMTVTWE</sequence>
<evidence type="ECO:0000259" key="13">
    <source>
        <dbReference type="Pfam" id="PF14028"/>
    </source>
</evidence>
<dbReference type="PANTHER" id="PTHR11579">
    <property type="entry name" value="PROTEIN-L-ISOASPARTATE O-METHYLTRANSFERASE"/>
    <property type="match status" value="1"/>
</dbReference>
<dbReference type="InterPro" id="IPR027573">
    <property type="entry name" value="Methyltran_FxLD"/>
</dbReference>
<reference evidence="14 15" key="1">
    <citation type="submission" date="2022-06" db="EMBL/GenBank/DDBJ databases">
        <title>Genomic Encyclopedia of Archaeal and Bacterial Type Strains, Phase II (KMG-II): from individual species to whole genera.</title>
        <authorList>
            <person name="Goeker M."/>
        </authorList>
    </citation>
    <scope>NUCLEOTIDE SEQUENCE [LARGE SCALE GENOMIC DNA]</scope>
    <source>
        <strain evidence="14 15">DSM 40477</strain>
    </source>
</reference>
<evidence type="ECO:0000256" key="1">
    <source>
        <dbReference type="ARBA" id="ARBA00004496"/>
    </source>
</evidence>
<dbReference type="Pfam" id="PF01135">
    <property type="entry name" value="PCMT"/>
    <property type="match status" value="1"/>
</dbReference>
<dbReference type="NCBIfam" id="TIGR04364">
    <property type="entry name" value="methyltran_FxLD"/>
    <property type="match status" value="1"/>
</dbReference>
<evidence type="ECO:0000256" key="10">
    <source>
        <dbReference type="ARBA" id="ARBA00031323"/>
    </source>
</evidence>
<feature type="domain" description="Thiopeptide-type bacteriocin biosynthesis" evidence="13">
    <location>
        <begin position="7"/>
        <end position="256"/>
    </location>
</feature>
<keyword evidence="8" id="KW-0949">S-adenosyl-L-methionine</keyword>
<dbReference type="RefSeq" id="WP_253670656.1">
    <property type="nucleotide sequence ID" value="NZ_JAMTCP010000020.1"/>
</dbReference>
<name>A0ABT1HW66_STRSD</name>
<evidence type="ECO:0000313" key="15">
    <source>
        <dbReference type="Proteomes" id="UP001205311"/>
    </source>
</evidence>
<evidence type="ECO:0000256" key="5">
    <source>
        <dbReference type="ARBA" id="ARBA00022490"/>
    </source>
</evidence>
<comment type="caution">
    <text evidence="14">The sequence shown here is derived from an EMBL/GenBank/DDBJ whole genome shotgun (WGS) entry which is preliminary data.</text>
</comment>
<gene>
    <name evidence="14" type="ORF">LX15_003479</name>
</gene>
<dbReference type="PANTHER" id="PTHR11579:SF0">
    <property type="entry name" value="PROTEIN-L-ISOASPARTATE(D-ASPARTATE) O-METHYLTRANSFERASE"/>
    <property type="match status" value="1"/>
</dbReference>
<dbReference type="InterPro" id="IPR000682">
    <property type="entry name" value="PCMT"/>
</dbReference>
<dbReference type="NCBIfam" id="TIGR03891">
    <property type="entry name" value="thiopep_ocin"/>
    <property type="match status" value="1"/>
</dbReference>
<evidence type="ECO:0000313" key="14">
    <source>
        <dbReference type="EMBL" id="MCP2259770.1"/>
    </source>
</evidence>
<dbReference type="InterPro" id="IPR029063">
    <property type="entry name" value="SAM-dependent_MTases_sf"/>
</dbReference>
<dbReference type="InterPro" id="IPR023809">
    <property type="entry name" value="Thiopep_bacteriocin_synth_dom"/>
</dbReference>
<evidence type="ECO:0000256" key="3">
    <source>
        <dbReference type="ARBA" id="ARBA00011890"/>
    </source>
</evidence>
<evidence type="ECO:0000256" key="2">
    <source>
        <dbReference type="ARBA" id="ARBA00005369"/>
    </source>
</evidence>
<evidence type="ECO:0000256" key="4">
    <source>
        <dbReference type="ARBA" id="ARBA00013346"/>
    </source>
</evidence>
<evidence type="ECO:0000256" key="7">
    <source>
        <dbReference type="ARBA" id="ARBA00022679"/>
    </source>
</evidence>
<dbReference type="Gene3D" id="3.40.50.150">
    <property type="entry name" value="Vaccinia Virus protein VP39"/>
    <property type="match status" value="1"/>
</dbReference>
<dbReference type="SUPFAM" id="SSF53335">
    <property type="entry name" value="S-adenosyl-L-methionine-dependent methyltransferases"/>
    <property type="match status" value="1"/>
</dbReference>
<dbReference type="EMBL" id="JAMTCP010000020">
    <property type="protein sequence ID" value="MCP2259770.1"/>
    <property type="molecule type" value="Genomic_DNA"/>
</dbReference>
<evidence type="ECO:0000256" key="6">
    <source>
        <dbReference type="ARBA" id="ARBA00022603"/>
    </source>
</evidence>
<proteinExistence type="inferred from homology"/>
<evidence type="ECO:0000256" key="12">
    <source>
        <dbReference type="SAM" id="MobiDB-lite"/>
    </source>
</evidence>
<keyword evidence="6" id="KW-0489">Methyltransferase</keyword>
<comment type="similarity">
    <text evidence="2">Belongs to the methyltransferase superfamily. L-isoaspartyl/D-aspartyl protein methyltransferase family.</text>
</comment>
<keyword evidence="7" id="KW-0808">Transferase</keyword>
<dbReference type="Proteomes" id="UP001205311">
    <property type="component" value="Unassembled WGS sequence"/>
</dbReference>
<organism evidence="14 15">
    <name type="scientific">Streptoalloteichus tenebrarius (strain ATCC 17920 / DSM 40477 / JCM 4838 / CBS 697.72 / NBRC 16177 / NCIMB 11028 / NRRL B-12390 / A12253. 1 / ISP 5477)</name>
    <name type="common">Streptomyces tenebrarius</name>
    <dbReference type="NCBI Taxonomy" id="1933"/>
    <lineage>
        <taxon>Bacteria</taxon>
        <taxon>Bacillati</taxon>
        <taxon>Actinomycetota</taxon>
        <taxon>Actinomycetes</taxon>
        <taxon>Pseudonocardiales</taxon>
        <taxon>Pseudonocardiaceae</taxon>
        <taxon>Streptoalloteichus</taxon>
    </lineage>
</organism>
<evidence type="ECO:0000256" key="9">
    <source>
        <dbReference type="ARBA" id="ARBA00030757"/>
    </source>
</evidence>
<keyword evidence="15" id="KW-1185">Reference proteome</keyword>
<dbReference type="Pfam" id="PF14028">
    <property type="entry name" value="Lant_dehydr_C"/>
    <property type="match status" value="1"/>
</dbReference>